<evidence type="ECO:0000259" key="2">
    <source>
        <dbReference type="Pfam" id="PF00881"/>
    </source>
</evidence>
<dbReference type="Pfam" id="PF00881">
    <property type="entry name" value="Nitroreductase"/>
    <property type="match status" value="2"/>
</dbReference>
<comment type="caution">
    <text evidence="3">The sequence shown here is derived from an EMBL/GenBank/DDBJ whole genome shotgun (WGS) entry which is preliminary data.</text>
</comment>
<dbReference type="PANTHER" id="PTHR43745:SF2">
    <property type="entry name" value="NITROREDUCTASE MJ1384-RELATED"/>
    <property type="match status" value="1"/>
</dbReference>
<dbReference type="InterPro" id="IPR000415">
    <property type="entry name" value="Nitroreductase-like"/>
</dbReference>
<dbReference type="Proteomes" id="UP000721954">
    <property type="component" value="Unassembled WGS sequence"/>
</dbReference>
<dbReference type="SUPFAM" id="SSF55469">
    <property type="entry name" value="FMN-dependent nitroreductase-like"/>
    <property type="match status" value="2"/>
</dbReference>
<feature type="region of interest" description="Disordered" evidence="1">
    <location>
        <begin position="275"/>
        <end position="296"/>
    </location>
</feature>
<feature type="region of interest" description="Disordered" evidence="1">
    <location>
        <begin position="558"/>
        <end position="595"/>
    </location>
</feature>
<dbReference type="InterPro" id="IPR020051">
    <property type="entry name" value="SagB-type_dehydrogenase"/>
</dbReference>
<feature type="domain" description="Nitroreductase" evidence="2">
    <location>
        <begin position="372"/>
        <end position="537"/>
    </location>
</feature>
<dbReference type="InterPro" id="IPR029479">
    <property type="entry name" value="Nitroreductase"/>
</dbReference>
<dbReference type="NCBIfam" id="TIGR03605">
    <property type="entry name" value="antibiot_sagB"/>
    <property type="match status" value="1"/>
</dbReference>
<feature type="domain" description="Nitroreductase" evidence="2">
    <location>
        <begin position="130"/>
        <end position="268"/>
    </location>
</feature>
<proteinExistence type="predicted"/>
<gene>
    <name evidence="3" type="ORF">JW613_26005</name>
</gene>
<feature type="region of interest" description="Disordered" evidence="1">
    <location>
        <begin position="320"/>
        <end position="355"/>
    </location>
</feature>
<dbReference type="InterPro" id="IPR052544">
    <property type="entry name" value="Bacteriocin_Proc_Enz"/>
</dbReference>
<dbReference type="CDD" id="cd02142">
    <property type="entry name" value="McbC_SagB-like_oxidoreductase"/>
    <property type="match status" value="1"/>
</dbReference>
<name>A0ABS3Y255_9ACTN</name>
<reference evidence="3 4" key="1">
    <citation type="submission" date="2021-02" db="EMBL/GenBank/DDBJ databases">
        <title>Streptomyces spirodelae sp. nov., isolated from duckweed.</title>
        <authorList>
            <person name="Saimee Y."/>
            <person name="Duangmal K."/>
        </authorList>
    </citation>
    <scope>NUCLEOTIDE SEQUENCE [LARGE SCALE GENOMIC DNA]</scope>
    <source>
        <strain evidence="3 4">DSM 42105</strain>
    </source>
</reference>
<organism evidence="3 4">
    <name type="scientific">Streptomyces smyrnaeus</name>
    <dbReference type="NCBI Taxonomy" id="1387713"/>
    <lineage>
        <taxon>Bacteria</taxon>
        <taxon>Bacillati</taxon>
        <taxon>Actinomycetota</taxon>
        <taxon>Actinomycetes</taxon>
        <taxon>Kitasatosporales</taxon>
        <taxon>Streptomycetaceae</taxon>
        <taxon>Streptomyces</taxon>
    </lineage>
</organism>
<dbReference type="PANTHER" id="PTHR43745">
    <property type="entry name" value="NITROREDUCTASE MJ1384-RELATED"/>
    <property type="match status" value="1"/>
</dbReference>
<dbReference type="EMBL" id="JAFFZM010000017">
    <property type="protein sequence ID" value="MBO8201724.1"/>
    <property type="molecule type" value="Genomic_DNA"/>
</dbReference>
<evidence type="ECO:0000313" key="3">
    <source>
        <dbReference type="EMBL" id="MBO8201724.1"/>
    </source>
</evidence>
<protein>
    <submittedName>
        <fullName evidence="3">SagB family peptide dehydrogenase</fullName>
    </submittedName>
</protein>
<accession>A0ABS3Y255</accession>
<evidence type="ECO:0000256" key="1">
    <source>
        <dbReference type="SAM" id="MobiDB-lite"/>
    </source>
</evidence>
<evidence type="ECO:0000313" key="4">
    <source>
        <dbReference type="Proteomes" id="UP000721954"/>
    </source>
</evidence>
<sequence>MPDSRRPGPGPGPGGADHRTLPVIRYLDAVLRRASVPMEAEPFEPDWGDQPRSHKIYRQVPGFPLPDQVPHPAAPLADVLPARPQGPGEGFTVPLLAGMLRHSYGWLSRRLQITADPGQGGREAYAHAAWARGSAAGGGLYPCEIYWVCGPGAGPLPGVYHYDQPAHALRRLAAGDVSPRVREALGSAPTAGRQFLLVTVRFWQNAFKYGEFSYHCVTMDLGCLLRTWQTWAAACGIGLCPRLWYDEPALDRLLGLDPATESVLAVVPLPWRGATAARSDGPGPSPAPTPRVAAPLPERSRTVLRFPAAEAAHLAAAYDSGPPPGPRVLAEAAAAAEPAPPADGQPDASGYAPVPLPAPAPLGAGVAEALTARRSSFGRFSAHRPLAAAELAALLRAAAAGRQLFPDEDGGEPPSHSAHALTRLAVFVQHVAGTPGGLHLYDSAAHALIPLSGPAPHPFLQRIYTLDNYNLEQAAAVLFVLARPHAVLAAAGPRGHRLLNAEVGAVAQATYLAAAALGTGCGAALGFDYEAVHTALAPAVGPDTWPLLALMTGHERPDRPRFDAPLVPNHPGPRHDLCPSSSPSSSPRTDRTGRR</sequence>
<keyword evidence="4" id="KW-1185">Reference proteome</keyword>
<dbReference type="Gene3D" id="3.40.109.10">
    <property type="entry name" value="NADH Oxidase"/>
    <property type="match status" value="2"/>
</dbReference>
<dbReference type="GeneID" id="96262079"/>
<dbReference type="RefSeq" id="WP_209213339.1">
    <property type="nucleotide sequence ID" value="NZ_JAFFZM010000017.1"/>
</dbReference>